<dbReference type="InterPro" id="IPR027417">
    <property type="entry name" value="P-loop_NTPase"/>
</dbReference>
<evidence type="ECO:0000256" key="7">
    <source>
        <dbReference type="ARBA" id="ARBA00022741"/>
    </source>
</evidence>
<evidence type="ECO:0000256" key="1">
    <source>
        <dbReference type="ARBA" id="ARBA00004496"/>
    </source>
</evidence>
<evidence type="ECO:0000256" key="16">
    <source>
        <dbReference type="SAM" id="MobiDB-lite"/>
    </source>
</evidence>
<dbReference type="PROSITE" id="PS51192">
    <property type="entry name" value="HELICASE_ATP_BIND_1"/>
    <property type="match status" value="1"/>
</dbReference>
<dbReference type="InterPro" id="IPR002999">
    <property type="entry name" value="Tudor"/>
</dbReference>
<accession>A0A1A9X2C1</accession>
<dbReference type="PROSITE" id="PS51194">
    <property type="entry name" value="HELICASE_CTER"/>
    <property type="match status" value="1"/>
</dbReference>
<keyword evidence="14" id="KW-0469">Meiosis</keyword>
<dbReference type="Gene3D" id="2.30.30.140">
    <property type="match status" value="1"/>
</dbReference>
<keyword evidence="13" id="KW-0943">RNA-mediated gene silencing</keyword>
<evidence type="ECO:0000256" key="10">
    <source>
        <dbReference type="ARBA" id="ARBA00022806"/>
    </source>
</evidence>
<dbReference type="InterPro" id="IPR014001">
    <property type="entry name" value="Helicase_ATP-bd"/>
</dbReference>
<keyword evidence="12" id="KW-0744">Spermatogenesis</keyword>
<dbReference type="Pfam" id="PF00270">
    <property type="entry name" value="DEAD"/>
    <property type="match status" value="1"/>
</dbReference>
<dbReference type="PANTHER" id="PTHR18934:SF113">
    <property type="entry name" value="ATP-DEPENDENT RNA HELICASE TDRD9"/>
    <property type="match status" value="1"/>
</dbReference>
<comment type="similarity">
    <text evidence="2">Belongs to the DEAD box helicase family. DEAH subfamily.</text>
</comment>
<name>A0A1A9X2C1_9MUSC</name>
<dbReference type="GO" id="GO:0007283">
    <property type="term" value="P:spermatogenesis"/>
    <property type="evidence" value="ECO:0007669"/>
    <property type="project" value="UniProtKB-KW"/>
</dbReference>
<dbReference type="VEuPathDB" id="VectorBase:GBRI041739"/>
<dbReference type="GO" id="GO:0005524">
    <property type="term" value="F:ATP binding"/>
    <property type="evidence" value="ECO:0007669"/>
    <property type="project" value="UniProtKB-KW"/>
</dbReference>
<evidence type="ECO:0000256" key="9">
    <source>
        <dbReference type="ARBA" id="ARBA00022801"/>
    </source>
</evidence>
<keyword evidence="20" id="KW-1185">Reference proteome</keyword>
<protein>
    <recommendedName>
        <fullName evidence="4">Probable ATP-dependent RNA helicase spindle-E</fullName>
        <ecNumber evidence="3">3.6.4.13</ecNumber>
    </recommendedName>
</protein>
<sequence length="1349" mass="155484">MCSMTKIYQRNYKFHQKSQPIPSQASYLVGFSKKPRMDDEAYNFFDTSKVFESPYLVSYTYTRNTVNEPQLSRDESLPEGSLNGHNTNNNDDLNKSRKPLMSRNNLQNKNVNNDVDQARERLAYKLSYVSDTSGVYDRYEFGWRSNQILPIHDHKEKIISGIRNNPVIILVGDTGCGKTMQVPQYILDEAYYRREYCKIVCTQPRRIAAISIAKRVCEERKWPEGSLVAHQIGLNTNISKDTRLVYCTTAVLLQELIREKSLLKYTHILLDEVHERDQEMDFLLFVIRRLLTTNSKQVKIVLMSATINASEFSNYFNILDTPAPILKVNHRRMFEVKEFYLCDLEKINPKNFRPNYDDCNINEEMYTIAFKLIVVIDNLEKRLAASNSNSSSSNNVAILIFLPGIHEILHMSKKIEKLKEIIFKFNGIKLHTIPLHSSMSPNEQLKVFNTSPEGYRKVILSTNIAESSVTVPNVKYVIDFCLTKLLTTNSESNFTSLQLHWASQANCRQRAGRTGRLMNGRVYRLVERSFYEKMDEFGIPEMLRCPLENVILKAKVLNMGSPWDVLSLTMTPPNLNNISNSILILKELGALHKTVNGSYSIQDGDMTYHGRIMADCPLNVHLTRLIILGYIFGVLNDAIIMAAGLSVRSVFMLQITSQKNNIDAYIQKLAWADGSGSDLFAILKAYKTWTFLLENNKIKDGISENDWAKRFFINLPSIKEMHLLIKKIYERLKPYNIKEQTSSEHHMHWMEYEKTIVLKVIIAGAFYPNYFIRPNLNDATTRDRNTYHTLCGNDPCSTVYFTNFNNRYIGQLYTRSFKELFKVAYIDSKHIEVRFQSGSERAFITFTKDSSNDNENRIENLLLPGRVKPEVYKAIRMRMSHMTFNINVMNEDEAIEYASERALLYGKYYRAKVLGRIYNEINKTTGYEVLFIDIGCTANMNFNSVRKIPQEYELIPPRVFECRLAMVQPSTVKSLTYKWSKEAKQLMEDYANINKLLNIEVYSVVHGIANVFIKLQNITLNELLIEKQFASKTEENYLSKIDHDLRLRNQMPIGNNNNNNKNKRESEPYIPCLQTSAEVDVDPPPPERCNNIIKLNGPYSPLETKIYSIIKAGVLKSVKIERNSVNSVLINTDPQDIHERLFVAADVTESSSGYTIIARGTTLMPNIRGFAALVTMIFCPTMQIKCDETRTKYTTILAGLGYNSHTLESLHREHDLSLDLDVEFEMEDIQLVNCIRYNMDAMLYTEPGDELPNITPSRRLNHNEVLETADVFGDLSIFPMHSVLPLNSQSPDIIQRLLLHCKELHNLRQFGPARNITCRLCNQPLDSVPALRLHLLSQLHRDREEQIHF</sequence>
<dbReference type="GO" id="GO:0051321">
    <property type="term" value="P:meiotic cell cycle"/>
    <property type="evidence" value="ECO:0007669"/>
    <property type="project" value="UniProtKB-KW"/>
</dbReference>
<evidence type="ECO:0000256" key="4">
    <source>
        <dbReference type="ARBA" id="ARBA00013352"/>
    </source>
</evidence>
<dbReference type="InterPro" id="IPR011545">
    <property type="entry name" value="DEAD/DEAH_box_helicase_dom"/>
</dbReference>
<dbReference type="InterPro" id="IPR001650">
    <property type="entry name" value="Helicase_C-like"/>
</dbReference>
<dbReference type="GO" id="GO:0003724">
    <property type="term" value="F:RNA helicase activity"/>
    <property type="evidence" value="ECO:0007669"/>
    <property type="project" value="UniProtKB-EC"/>
</dbReference>
<dbReference type="EnsemblMetazoa" id="GBRI041739-RA">
    <property type="protein sequence ID" value="GBRI041739-PA"/>
    <property type="gene ID" value="GBRI041739"/>
</dbReference>
<dbReference type="InterPro" id="IPR013087">
    <property type="entry name" value="Znf_C2H2_type"/>
</dbReference>
<keyword evidence="7" id="KW-0547">Nucleotide-binding</keyword>
<dbReference type="SMART" id="SM00487">
    <property type="entry name" value="DEXDc"/>
    <property type="match status" value="1"/>
</dbReference>
<dbReference type="CDD" id="cd18791">
    <property type="entry name" value="SF2_C_RHA"/>
    <property type="match status" value="1"/>
</dbReference>
<evidence type="ECO:0000256" key="8">
    <source>
        <dbReference type="ARBA" id="ARBA00022782"/>
    </source>
</evidence>
<evidence type="ECO:0000256" key="15">
    <source>
        <dbReference type="ARBA" id="ARBA00047984"/>
    </source>
</evidence>
<dbReference type="EC" id="3.6.4.13" evidence="3"/>
<keyword evidence="8" id="KW-0221">Differentiation</keyword>
<keyword evidence="11" id="KW-0067">ATP-binding</keyword>
<evidence type="ECO:0000256" key="12">
    <source>
        <dbReference type="ARBA" id="ARBA00022871"/>
    </source>
</evidence>
<keyword evidence="5" id="KW-0217">Developmental protein</keyword>
<evidence type="ECO:0000256" key="2">
    <source>
        <dbReference type="ARBA" id="ARBA00008792"/>
    </source>
</evidence>
<dbReference type="InterPro" id="IPR035437">
    <property type="entry name" value="SNase_OB-fold_sf"/>
</dbReference>
<dbReference type="PANTHER" id="PTHR18934">
    <property type="entry name" value="ATP-DEPENDENT RNA HELICASE"/>
    <property type="match status" value="1"/>
</dbReference>
<feature type="domain" description="Helicase ATP-binding" evidence="17">
    <location>
        <begin position="159"/>
        <end position="325"/>
    </location>
</feature>
<dbReference type="SUPFAM" id="SSF52540">
    <property type="entry name" value="P-loop containing nucleoside triphosphate hydrolases"/>
    <property type="match status" value="1"/>
</dbReference>
<dbReference type="GO" id="GO:0031047">
    <property type="term" value="P:regulatory ncRNA-mediated gene silencing"/>
    <property type="evidence" value="ECO:0007669"/>
    <property type="project" value="UniProtKB-KW"/>
</dbReference>
<reference evidence="20" key="1">
    <citation type="submission" date="2014-03" db="EMBL/GenBank/DDBJ databases">
        <authorList>
            <person name="Aksoy S."/>
            <person name="Warren W."/>
            <person name="Wilson R.K."/>
        </authorList>
    </citation>
    <scope>NUCLEOTIDE SEQUENCE [LARGE SCALE GENOMIC DNA]</scope>
    <source>
        <strain evidence="20">IAEA</strain>
    </source>
</reference>
<evidence type="ECO:0000313" key="19">
    <source>
        <dbReference type="EnsemblMetazoa" id="GBRI041739-PA"/>
    </source>
</evidence>
<evidence type="ECO:0000313" key="20">
    <source>
        <dbReference type="Proteomes" id="UP000091820"/>
    </source>
</evidence>
<feature type="region of interest" description="Disordered" evidence="16">
    <location>
        <begin position="67"/>
        <end position="108"/>
    </location>
</feature>
<dbReference type="STRING" id="37001.A0A1A9X2C1"/>
<evidence type="ECO:0000256" key="11">
    <source>
        <dbReference type="ARBA" id="ARBA00022840"/>
    </source>
</evidence>
<dbReference type="Proteomes" id="UP000091820">
    <property type="component" value="Unassembled WGS sequence"/>
</dbReference>
<dbReference type="SMART" id="SM00847">
    <property type="entry name" value="HA2"/>
    <property type="match status" value="1"/>
</dbReference>
<dbReference type="Gene3D" id="3.40.50.300">
    <property type="entry name" value="P-loop containing nucleotide triphosphate hydrolases"/>
    <property type="match status" value="2"/>
</dbReference>
<dbReference type="Gene3D" id="1.20.120.1080">
    <property type="match status" value="1"/>
</dbReference>
<dbReference type="GO" id="GO:0016787">
    <property type="term" value="F:hydrolase activity"/>
    <property type="evidence" value="ECO:0007669"/>
    <property type="project" value="UniProtKB-KW"/>
</dbReference>
<dbReference type="SMART" id="SM00490">
    <property type="entry name" value="HELICc"/>
    <property type="match status" value="1"/>
</dbReference>
<evidence type="ECO:0000256" key="3">
    <source>
        <dbReference type="ARBA" id="ARBA00012552"/>
    </source>
</evidence>
<dbReference type="GO" id="GO:0003723">
    <property type="term" value="F:RNA binding"/>
    <property type="evidence" value="ECO:0007669"/>
    <property type="project" value="TreeGrafter"/>
</dbReference>
<dbReference type="Pfam" id="PF00271">
    <property type="entry name" value="Helicase_C"/>
    <property type="match status" value="1"/>
</dbReference>
<dbReference type="GO" id="GO:0005737">
    <property type="term" value="C:cytoplasm"/>
    <property type="evidence" value="ECO:0007669"/>
    <property type="project" value="UniProtKB-SubCell"/>
</dbReference>
<proteinExistence type="inferred from homology"/>
<feature type="compositionally biased region" description="Low complexity" evidence="16">
    <location>
        <begin position="82"/>
        <end position="91"/>
    </location>
</feature>
<comment type="catalytic activity">
    <reaction evidence="15">
        <text>ATP + H2O = ADP + phosphate + H(+)</text>
        <dbReference type="Rhea" id="RHEA:13065"/>
        <dbReference type="ChEBI" id="CHEBI:15377"/>
        <dbReference type="ChEBI" id="CHEBI:15378"/>
        <dbReference type="ChEBI" id="CHEBI:30616"/>
        <dbReference type="ChEBI" id="CHEBI:43474"/>
        <dbReference type="ChEBI" id="CHEBI:456216"/>
        <dbReference type="EC" id="3.6.4.13"/>
    </reaction>
</comment>
<dbReference type="Gene3D" id="2.40.50.90">
    <property type="match status" value="1"/>
</dbReference>
<keyword evidence="10" id="KW-0347">Helicase</keyword>
<reference evidence="19" key="2">
    <citation type="submission" date="2020-05" db="UniProtKB">
        <authorList>
            <consortium name="EnsemblMetazoa"/>
        </authorList>
    </citation>
    <scope>IDENTIFICATION</scope>
    <source>
        <strain evidence="19">IAEA</strain>
    </source>
</reference>
<organism evidence="19 20">
    <name type="scientific">Glossina brevipalpis</name>
    <dbReference type="NCBI Taxonomy" id="37001"/>
    <lineage>
        <taxon>Eukaryota</taxon>
        <taxon>Metazoa</taxon>
        <taxon>Ecdysozoa</taxon>
        <taxon>Arthropoda</taxon>
        <taxon>Hexapoda</taxon>
        <taxon>Insecta</taxon>
        <taxon>Pterygota</taxon>
        <taxon>Neoptera</taxon>
        <taxon>Endopterygota</taxon>
        <taxon>Diptera</taxon>
        <taxon>Brachycera</taxon>
        <taxon>Muscomorpha</taxon>
        <taxon>Hippoboscoidea</taxon>
        <taxon>Glossinidae</taxon>
        <taxon>Glossina</taxon>
    </lineage>
</organism>
<dbReference type="PROSITE" id="PS00028">
    <property type="entry name" value="ZINC_FINGER_C2H2_1"/>
    <property type="match status" value="1"/>
</dbReference>
<evidence type="ECO:0000256" key="6">
    <source>
        <dbReference type="ARBA" id="ARBA00022490"/>
    </source>
</evidence>
<dbReference type="Pfam" id="PF00567">
    <property type="entry name" value="TUDOR"/>
    <property type="match status" value="1"/>
</dbReference>
<comment type="subcellular location">
    <subcellularLocation>
        <location evidence="1">Cytoplasm</location>
    </subcellularLocation>
</comment>
<evidence type="ECO:0000256" key="13">
    <source>
        <dbReference type="ARBA" id="ARBA00023158"/>
    </source>
</evidence>
<dbReference type="GO" id="GO:0030154">
    <property type="term" value="P:cell differentiation"/>
    <property type="evidence" value="ECO:0007669"/>
    <property type="project" value="UniProtKB-KW"/>
</dbReference>
<dbReference type="SUPFAM" id="SSF63748">
    <property type="entry name" value="Tudor/PWWP/MBT"/>
    <property type="match status" value="1"/>
</dbReference>
<feature type="domain" description="Helicase C-terminal" evidence="18">
    <location>
        <begin position="371"/>
        <end position="558"/>
    </location>
</feature>
<dbReference type="InterPro" id="IPR007502">
    <property type="entry name" value="Helicase-assoc_dom"/>
</dbReference>
<evidence type="ECO:0000256" key="14">
    <source>
        <dbReference type="ARBA" id="ARBA00023254"/>
    </source>
</evidence>
<keyword evidence="6" id="KW-0963">Cytoplasm</keyword>
<keyword evidence="9" id="KW-0378">Hydrolase</keyword>
<evidence type="ECO:0000256" key="5">
    <source>
        <dbReference type="ARBA" id="ARBA00022473"/>
    </source>
</evidence>
<evidence type="ECO:0000259" key="18">
    <source>
        <dbReference type="PROSITE" id="PS51194"/>
    </source>
</evidence>
<evidence type="ECO:0000259" key="17">
    <source>
        <dbReference type="PROSITE" id="PS51192"/>
    </source>
</evidence>